<dbReference type="Pfam" id="PF05133">
    <property type="entry name" value="SPP1_portal"/>
    <property type="match status" value="1"/>
</dbReference>
<sequence length="437" mass="49952">MDVKPIKLFTYPRDKEINQKTVMEFIEKHKQEVERYKYLMNMYKGQAEIFDYPAKDKYKPDNRISVNFAKFIVDTFVGYFNGIPIKKAHIEEQAIEALRQFDNANDMEDEESELAKMTCIYGRCYELVYQNEYAETCVVYNSPEDMFIVYDDSIKQEPLFAVRYGFDEEGSIYGDVYTKESIHELSGKVENVALSEGNPNPYNALQVIEYILNEERMSVFESVVTLINAFNKGISEKSNDVEYFSDQYLAFLGAEINTEDLENIRDNRIINYFGAGGDTVEVKFLDKPDSDAQTENLLDRLTKLIFQTSMVANISDDSFGTSSGTALAYKLEAMSNLALAFQRKFQSALNKRYQLFFSLSTNVPESLSKAWRGIEYTFTRNEPKNVLSEAQTAAQLMGVTSEETALSVLSIVPDVKTELEKIKKETAKAGVFDSDKD</sequence>
<proteinExistence type="predicted"/>
<reference evidence="1" key="1">
    <citation type="journal article" date="2022" name="J. Anim. Sci.">
        <title>Whole genome sequence analyses-based assessment of virulence potential and antimicrobial susceptibilities and resistance of Enterococcus faecium strains isolated from commercial swine and cattle probiotic products.</title>
        <authorList>
            <person name="Shridhar P.B."/>
            <person name="Amachawadi R.G."/>
            <person name="Tokach M."/>
            <person name="Patel I."/>
            <person name="Gangiredla J."/>
            <person name="Mammel M."/>
            <person name="Nagaraja T.G."/>
        </authorList>
    </citation>
    <scope>NUCLEOTIDE SEQUENCE</scope>
    <source>
        <strain evidence="1">EF215</strain>
    </source>
</reference>
<dbReference type="InterPro" id="IPR006428">
    <property type="entry name" value="Portal_SPP1-type"/>
</dbReference>
<dbReference type="RefSeq" id="WP_002346868.1">
    <property type="nucleotide sequence ID" value="NZ_CP109798.1"/>
</dbReference>
<name>A0A9X1K8U3_ENTFC</name>
<evidence type="ECO:0000313" key="2">
    <source>
        <dbReference type="Proteomes" id="UP001139644"/>
    </source>
</evidence>
<dbReference type="AlphaFoldDB" id="A0A9X1K8U3"/>
<accession>A0A9X1K8U3</accession>
<comment type="caution">
    <text evidence="1">The sequence shown here is derived from an EMBL/GenBank/DDBJ whole genome shotgun (WGS) entry which is preliminary data.</text>
</comment>
<dbReference type="Proteomes" id="UP001139644">
    <property type="component" value="Unassembled WGS sequence"/>
</dbReference>
<dbReference type="EMBL" id="JAIFOC010000074">
    <property type="protein sequence ID" value="MBX4223026.1"/>
    <property type="molecule type" value="Genomic_DNA"/>
</dbReference>
<organism evidence="1 2">
    <name type="scientific">Enterococcus faecium</name>
    <name type="common">Streptococcus faecium</name>
    <dbReference type="NCBI Taxonomy" id="1352"/>
    <lineage>
        <taxon>Bacteria</taxon>
        <taxon>Bacillati</taxon>
        <taxon>Bacillota</taxon>
        <taxon>Bacilli</taxon>
        <taxon>Lactobacillales</taxon>
        <taxon>Enterococcaceae</taxon>
        <taxon>Enterococcus</taxon>
    </lineage>
</organism>
<protein>
    <submittedName>
        <fullName evidence="1">Phage portal protein</fullName>
    </submittedName>
</protein>
<dbReference type="NCBIfam" id="TIGR01538">
    <property type="entry name" value="portal_SPP1"/>
    <property type="match status" value="1"/>
</dbReference>
<gene>
    <name evidence="1" type="ORF">KYX88_09400</name>
</gene>
<evidence type="ECO:0000313" key="1">
    <source>
        <dbReference type="EMBL" id="MBX4223026.1"/>
    </source>
</evidence>
<dbReference type="InterPro" id="IPR021145">
    <property type="entry name" value="Portal_protein_SPP1_Gp6-like"/>
</dbReference>